<sequence length="812" mass="90994">MLSQSDVWKLQIVGLIFHHIFADTVFHCYFTTRVVHGMEQYSMPYADWAKRVVFIVGNGLRADLLFMKNGFVDIAGSPDIVAPYLRSIVETRGAWGISHTRVPSETRPGHVAFISGMNEDVSEVTKGWRQVGIDFDSVFNQSSTTFAIGSPTVLASFVPGAPPGKIQIWKFDPELEDYTKDATQRDKWFFETLQAILRNSTAHEHLDTRLRADKTVLFLHLPGLDITGHSLIAHFQRCSKLFSGRLLCTDALWEKEYMMNIQTVDDIVEKTENLFRQFYGDDDTAFVLTADHGMTPIGNHGDGHPDSTCTPLIVWGKGVRGSLPDSTPSSHDAYSKQFGLSHLLRRDVEQADIALLLSALIGTKWPTNAMGMLPDVDPTKPGYLLPNQGNRYMAQAALVNAQSQRSRFYRPYFTVEELGQTQLSAIETLIDVGDHYQARLHAMVLISAADENRYDAPVILGIVVSAYIGWIALCAATVLLPAVWRPYFVSTTVLAALWSYFASQDSPLEYYAYAIFLCYFWAKAWPWCSSRLWQLSEYPYDTFMVIGTIAATQTMVFAYTYRFAEDRGGSTCGAVAMIVIGYMGTRMLKMLGKPGICGLASSTVLVYLIVGSLRAKRGVPPILRTPGWIILLLSVRLMISYSSVQRCFHSSCGSAEATQVHAFFLGVGMWFIRVAVSVEGVFYVAFALMLYLLVEVEYVWHRDQPLGSESKVKDEEGCVTYQLKGEDLGIALFFLLFMQIAFFGPGNSFYLDLVYRLISRYNPYLLIVLLMLKMFAPFLILALTFSVLHARLSLPPFNLFVSVLVLSDGKLL</sequence>
<feature type="transmembrane region" description="Helical" evidence="13">
    <location>
        <begin position="596"/>
        <end position="615"/>
    </location>
</feature>
<evidence type="ECO:0000256" key="1">
    <source>
        <dbReference type="ARBA" id="ARBA00004477"/>
    </source>
</evidence>
<keyword evidence="6 13" id="KW-0808">Transferase</keyword>
<dbReference type="SUPFAM" id="SSF53649">
    <property type="entry name" value="Alkaline phosphatase-like"/>
    <property type="match status" value="1"/>
</dbReference>
<feature type="transmembrane region" description="Helical" evidence="13">
    <location>
        <begin position="660"/>
        <end position="693"/>
    </location>
</feature>
<name>A0A4Q9MB78_9APHY</name>
<evidence type="ECO:0000256" key="10">
    <source>
        <dbReference type="ARBA" id="ARBA00023136"/>
    </source>
</evidence>
<evidence type="ECO:0000256" key="7">
    <source>
        <dbReference type="ARBA" id="ARBA00022692"/>
    </source>
</evidence>
<dbReference type="GO" id="GO:0005789">
    <property type="term" value="C:endoplasmic reticulum membrane"/>
    <property type="evidence" value="ECO:0007669"/>
    <property type="project" value="UniProtKB-SubCell"/>
</dbReference>
<organism evidence="15">
    <name type="scientific">Dichomitus squalens</name>
    <dbReference type="NCBI Taxonomy" id="114155"/>
    <lineage>
        <taxon>Eukaryota</taxon>
        <taxon>Fungi</taxon>
        <taxon>Dikarya</taxon>
        <taxon>Basidiomycota</taxon>
        <taxon>Agaricomycotina</taxon>
        <taxon>Agaricomycetes</taxon>
        <taxon>Polyporales</taxon>
        <taxon>Polyporaceae</taxon>
        <taxon>Dichomitus</taxon>
    </lineage>
</organism>
<dbReference type="Gene3D" id="3.40.720.10">
    <property type="entry name" value="Alkaline Phosphatase, subunit A"/>
    <property type="match status" value="1"/>
</dbReference>
<dbReference type="EMBL" id="ML143480">
    <property type="protein sequence ID" value="TBU24399.1"/>
    <property type="molecule type" value="Genomic_DNA"/>
</dbReference>
<gene>
    <name evidence="15" type="ORF">BD311DRAFT_781021</name>
</gene>
<reference evidence="15" key="1">
    <citation type="submission" date="2019-01" db="EMBL/GenBank/DDBJ databases">
        <title>Draft genome sequences of three monokaryotic isolates of the white-rot basidiomycete fungus Dichomitus squalens.</title>
        <authorList>
            <consortium name="DOE Joint Genome Institute"/>
            <person name="Lopez S.C."/>
            <person name="Andreopoulos B."/>
            <person name="Pangilinan J."/>
            <person name="Lipzen A."/>
            <person name="Riley R."/>
            <person name="Ahrendt S."/>
            <person name="Ng V."/>
            <person name="Barry K."/>
            <person name="Daum C."/>
            <person name="Grigoriev I.V."/>
            <person name="Hilden K.S."/>
            <person name="Makela M.R."/>
            <person name="de Vries R.P."/>
        </authorList>
    </citation>
    <scope>NUCLEOTIDE SEQUENCE [LARGE SCALE GENOMIC DNA]</scope>
    <source>
        <strain evidence="15">OM18370.1</strain>
    </source>
</reference>
<keyword evidence="9 13" id="KW-1133">Transmembrane helix</keyword>
<dbReference type="InterPro" id="IPR017852">
    <property type="entry name" value="GPI_EtnP_transferase_1_C"/>
</dbReference>
<evidence type="ECO:0000256" key="13">
    <source>
        <dbReference type="RuleBase" id="RU367138"/>
    </source>
</evidence>
<feature type="transmembrane region" description="Helical" evidence="13">
    <location>
        <begin position="487"/>
        <end position="504"/>
    </location>
</feature>
<comment type="function">
    <text evidence="12 13">Ethanolamine phosphate transferase involved in glycosylphosphatidylinositol-anchor biosynthesis. Transfers ethanolamine phosphate to the first alpha-1,4-linked mannose of the glycosylphosphatidylinositol precursor of GPI-anchor.</text>
</comment>
<comment type="pathway">
    <text evidence="2 13">Glycolipid biosynthesis; glycosylphosphatidylinositol-anchor biosynthesis.</text>
</comment>
<evidence type="ECO:0000256" key="8">
    <source>
        <dbReference type="ARBA" id="ARBA00022824"/>
    </source>
</evidence>
<feature type="transmembrane region" description="Helical" evidence="13">
    <location>
        <begin position="763"/>
        <end position="788"/>
    </location>
</feature>
<accession>A0A4Q9MB78</accession>
<dbReference type="EC" id="2.-.-.-" evidence="13"/>
<dbReference type="InterPro" id="IPR002591">
    <property type="entry name" value="Phosphodiest/P_Trfase"/>
</dbReference>
<feature type="domain" description="GPI ethanolamine phosphate transferase 1 C-terminal" evidence="14">
    <location>
        <begin position="453"/>
        <end position="562"/>
    </location>
</feature>
<keyword evidence="11" id="KW-0325">Glycoprotein</keyword>
<comment type="similarity">
    <text evidence="3 13">Belongs to the PIGG/PIGN/PIGO family. PIGN subfamily.</text>
</comment>
<keyword evidence="5 13" id="KW-0337">GPI-anchor biosynthesis</keyword>
<evidence type="ECO:0000256" key="4">
    <source>
        <dbReference type="ARBA" id="ARBA00020831"/>
    </source>
</evidence>
<feature type="transmembrane region" description="Helical" evidence="13">
    <location>
        <begin position="458"/>
        <end position="480"/>
    </location>
</feature>
<dbReference type="GO" id="GO:0006506">
    <property type="term" value="P:GPI anchor biosynthetic process"/>
    <property type="evidence" value="ECO:0007669"/>
    <property type="project" value="UniProtKB-UniPathway"/>
</dbReference>
<evidence type="ECO:0000256" key="6">
    <source>
        <dbReference type="ARBA" id="ARBA00022679"/>
    </source>
</evidence>
<keyword evidence="8 13" id="KW-0256">Endoplasmic reticulum</keyword>
<feature type="domain" description="GPI ethanolamine phosphate transferase 1 C-terminal" evidence="14">
    <location>
        <begin position="571"/>
        <end position="808"/>
    </location>
</feature>
<dbReference type="InterPro" id="IPR017850">
    <property type="entry name" value="Alkaline_phosphatase_core_sf"/>
</dbReference>
<dbReference type="OrthoDB" id="2748310at2759"/>
<dbReference type="Proteomes" id="UP000292957">
    <property type="component" value="Unassembled WGS sequence"/>
</dbReference>
<evidence type="ECO:0000256" key="5">
    <source>
        <dbReference type="ARBA" id="ARBA00022502"/>
    </source>
</evidence>
<feature type="transmembrane region" description="Helical" evidence="13">
    <location>
        <begin position="540"/>
        <end position="561"/>
    </location>
</feature>
<evidence type="ECO:0000256" key="3">
    <source>
        <dbReference type="ARBA" id="ARBA00008400"/>
    </source>
</evidence>
<dbReference type="Pfam" id="PF04987">
    <property type="entry name" value="PigN"/>
    <property type="match status" value="2"/>
</dbReference>
<dbReference type="InterPro" id="IPR037671">
    <property type="entry name" value="PIGN_N"/>
</dbReference>
<evidence type="ECO:0000259" key="14">
    <source>
        <dbReference type="Pfam" id="PF04987"/>
    </source>
</evidence>
<evidence type="ECO:0000256" key="11">
    <source>
        <dbReference type="ARBA" id="ARBA00023180"/>
    </source>
</evidence>
<feature type="transmembrane region" description="Helical" evidence="13">
    <location>
        <begin position="567"/>
        <end position="584"/>
    </location>
</feature>
<proteinExistence type="inferred from homology"/>
<dbReference type="GO" id="GO:0051377">
    <property type="term" value="F:mannose-ethanolamine phosphotransferase activity"/>
    <property type="evidence" value="ECO:0007669"/>
    <property type="project" value="UniProtKB-UniRule"/>
</dbReference>
<dbReference type="InterPro" id="IPR007070">
    <property type="entry name" value="GPI_EtnP_transferase_1"/>
</dbReference>
<dbReference type="AlphaFoldDB" id="A0A4Q9MB78"/>
<dbReference type="PANTHER" id="PTHR12250">
    <property type="entry name" value="PHOSPHATIDYLINOSITOL GLYCAN, CLASS N"/>
    <property type="match status" value="1"/>
</dbReference>
<evidence type="ECO:0000313" key="15">
    <source>
        <dbReference type="EMBL" id="TBU24399.1"/>
    </source>
</evidence>
<evidence type="ECO:0000256" key="9">
    <source>
        <dbReference type="ARBA" id="ARBA00022989"/>
    </source>
</evidence>
<protein>
    <recommendedName>
        <fullName evidence="4 13">GPI ethanolamine phosphate transferase 1</fullName>
        <ecNumber evidence="13">2.-.-.-</ecNumber>
    </recommendedName>
</protein>
<dbReference type="UniPathway" id="UPA00196"/>
<dbReference type="PANTHER" id="PTHR12250:SF0">
    <property type="entry name" value="GPI ETHANOLAMINE PHOSPHATE TRANSFERASE 1"/>
    <property type="match status" value="1"/>
</dbReference>
<comment type="subcellular location">
    <subcellularLocation>
        <location evidence="1 13">Endoplasmic reticulum membrane</location>
        <topology evidence="1 13">Multi-pass membrane protein</topology>
    </subcellularLocation>
</comment>
<dbReference type="Pfam" id="PF01663">
    <property type="entry name" value="Phosphodiest"/>
    <property type="match status" value="1"/>
</dbReference>
<keyword evidence="7 13" id="KW-0812">Transmembrane</keyword>
<dbReference type="CDD" id="cd16020">
    <property type="entry name" value="GPI_EPT_1"/>
    <property type="match status" value="1"/>
</dbReference>
<evidence type="ECO:0000256" key="12">
    <source>
        <dbReference type="ARBA" id="ARBA00024850"/>
    </source>
</evidence>
<keyword evidence="10 13" id="KW-0472">Membrane</keyword>
<feature type="transmembrane region" description="Helical" evidence="13">
    <location>
        <begin position="730"/>
        <end position="751"/>
    </location>
</feature>
<evidence type="ECO:0000256" key="2">
    <source>
        <dbReference type="ARBA" id="ARBA00004687"/>
    </source>
</evidence>
<comment type="caution">
    <text evidence="13">Lacks conserved residue(s) required for the propagation of feature annotation.</text>
</comment>
<feature type="transmembrane region" description="Helical" evidence="13">
    <location>
        <begin position="510"/>
        <end position="528"/>
    </location>
</feature>